<dbReference type="InterPro" id="IPR011008">
    <property type="entry name" value="Dimeric_a/b-barrel"/>
</dbReference>
<dbReference type="InterPro" id="IPR009799">
    <property type="entry name" value="EthD_dom"/>
</dbReference>
<dbReference type="Pfam" id="PF07110">
    <property type="entry name" value="EthD"/>
    <property type="match status" value="1"/>
</dbReference>
<reference evidence="4" key="1">
    <citation type="journal article" date="2014" name="Proc. Natl. Acad. Sci. U.S.A.">
        <title>Extensive sampling of basidiomycete genomes demonstrates inadequacy of the white-rot/brown-rot paradigm for wood decay fungi.</title>
        <authorList>
            <person name="Riley R."/>
            <person name="Salamov A.A."/>
            <person name="Brown D.W."/>
            <person name="Nagy L.G."/>
            <person name="Floudas D."/>
            <person name="Held B.W."/>
            <person name="Levasseur A."/>
            <person name="Lombard V."/>
            <person name="Morin E."/>
            <person name="Otillar R."/>
            <person name="Lindquist E.A."/>
            <person name="Sun H."/>
            <person name="LaButti K.M."/>
            <person name="Schmutz J."/>
            <person name="Jabbour D."/>
            <person name="Luo H."/>
            <person name="Baker S.E."/>
            <person name="Pisabarro A.G."/>
            <person name="Walton J.D."/>
            <person name="Blanchette R.A."/>
            <person name="Henrissat B."/>
            <person name="Martin F."/>
            <person name="Cullen D."/>
            <person name="Hibbett D.S."/>
            <person name="Grigoriev I.V."/>
        </authorList>
    </citation>
    <scope>NUCLEOTIDE SEQUENCE [LARGE SCALE GENOMIC DNA]</scope>
    <source>
        <strain evidence="4">FD-172 SS1</strain>
    </source>
</reference>
<feature type="domain" description="EthD" evidence="2">
    <location>
        <begin position="20"/>
        <end position="112"/>
    </location>
</feature>
<dbReference type="GO" id="GO:0016491">
    <property type="term" value="F:oxidoreductase activity"/>
    <property type="evidence" value="ECO:0007669"/>
    <property type="project" value="InterPro"/>
</dbReference>
<organism evidence="3 4">
    <name type="scientific">Botryobasidium botryosum (strain FD-172 SS1)</name>
    <dbReference type="NCBI Taxonomy" id="930990"/>
    <lineage>
        <taxon>Eukaryota</taxon>
        <taxon>Fungi</taxon>
        <taxon>Dikarya</taxon>
        <taxon>Basidiomycota</taxon>
        <taxon>Agaricomycotina</taxon>
        <taxon>Agaricomycetes</taxon>
        <taxon>Cantharellales</taxon>
        <taxon>Botryobasidiaceae</taxon>
        <taxon>Botryobasidium</taxon>
    </lineage>
</organism>
<dbReference type="InParanoid" id="A0A067MKU5"/>
<sequence>MATSTPQPKSVSILIFLKKREDLTHEEFYRYWLDTHVHLYLAIPQVKATTLSIHQYRQHASLTEAFKGYPTLEWDGVTELEHASYDDFVAITRLPEWDEIVMPDLETFADMSKCQFMIGEQRTSFRQEGHDRR</sequence>
<evidence type="ECO:0000313" key="4">
    <source>
        <dbReference type="Proteomes" id="UP000027195"/>
    </source>
</evidence>
<dbReference type="AlphaFoldDB" id="A0A067MKU5"/>
<dbReference type="Proteomes" id="UP000027195">
    <property type="component" value="Unassembled WGS sequence"/>
</dbReference>
<accession>A0A067MKU5</accession>
<gene>
    <name evidence="3" type="ORF">BOTBODRAFT_45842</name>
</gene>
<dbReference type="STRING" id="930990.A0A067MKU5"/>
<comment type="similarity">
    <text evidence="1">Belongs to the tpcK family.</text>
</comment>
<evidence type="ECO:0000259" key="2">
    <source>
        <dbReference type="Pfam" id="PF07110"/>
    </source>
</evidence>
<dbReference type="Gene3D" id="3.30.70.100">
    <property type="match status" value="1"/>
</dbReference>
<dbReference type="OrthoDB" id="3183782at2759"/>
<dbReference type="HOGENOM" id="CLU_115019_3_1_1"/>
<evidence type="ECO:0000313" key="3">
    <source>
        <dbReference type="EMBL" id="KDQ12507.1"/>
    </source>
</evidence>
<name>A0A067MKU5_BOTB1</name>
<keyword evidence="4" id="KW-1185">Reference proteome</keyword>
<evidence type="ECO:0000256" key="1">
    <source>
        <dbReference type="ARBA" id="ARBA00005986"/>
    </source>
</evidence>
<dbReference type="EMBL" id="KL198050">
    <property type="protein sequence ID" value="KDQ12507.1"/>
    <property type="molecule type" value="Genomic_DNA"/>
</dbReference>
<dbReference type="SUPFAM" id="SSF54909">
    <property type="entry name" value="Dimeric alpha+beta barrel"/>
    <property type="match status" value="1"/>
</dbReference>
<protein>
    <recommendedName>
        <fullName evidence="2">EthD domain-containing protein</fullName>
    </recommendedName>
</protein>
<proteinExistence type="inferred from homology"/>